<reference evidence="3 4" key="1">
    <citation type="journal article" date="2023" name="G3 (Bethesda)">
        <title>A chromosome-length genome assembly and annotation of blackberry (Rubus argutus, cv. 'Hillquist').</title>
        <authorList>
            <person name="Bruna T."/>
            <person name="Aryal R."/>
            <person name="Dudchenko O."/>
            <person name="Sargent D.J."/>
            <person name="Mead D."/>
            <person name="Buti M."/>
            <person name="Cavallini A."/>
            <person name="Hytonen T."/>
            <person name="Andres J."/>
            <person name="Pham M."/>
            <person name="Weisz D."/>
            <person name="Mascagni F."/>
            <person name="Usai G."/>
            <person name="Natali L."/>
            <person name="Bassil N."/>
            <person name="Fernandez G.E."/>
            <person name="Lomsadze A."/>
            <person name="Armour M."/>
            <person name="Olukolu B."/>
            <person name="Poorten T."/>
            <person name="Britton C."/>
            <person name="Davik J."/>
            <person name="Ashrafi H."/>
            <person name="Aiden E.L."/>
            <person name="Borodovsky M."/>
            <person name="Worthington M."/>
        </authorList>
    </citation>
    <scope>NUCLEOTIDE SEQUENCE [LARGE SCALE GENOMIC DNA]</scope>
    <source>
        <strain evidence="3">PI 553951</strain>
    </source>
</reference>
<dbReference type="InterPro" id="IPR032675">
    <property type="entry name" value="LRR_dom_sf"/>
</dbReference>
<dbReference type="Pfam" id="PF23247">
    <property type="entry name" value="LRR_RPS2"/>
    <property type="match status" value="1"/>
</dbReference>
<comment type="caution">
    <text evidence="3">The sequence shown here is derived from an EMBL/GenBank/DDBJ whole genome shotgun (WGS) entry which is preliminary data.</text>
</comment>
<organism evidence="3 4">
    <name type="scientific">Rubus argutus</name>
    <name type="common">Southern blackberry</name>
    <dbReference type="NCBI Taxonomy" id="59490"/>
    <lineage>
        <taxon>Eukaryota</taxon>
        <taxon>Viridiplantae</taxon>
        <taxon>Streptophyta</taxon>
        <taxon>Embryophyta</taxon>
        <taxon>Tracheophyta</taxon>
        <taxon>Spermatophyta</taxon>
        <taxon>Magnoliopsida</taxon>
        <taxon>eudicotyledons</taxon>
        <taxon>Gunneridae</taxon>
        <taxon>Pentapetalae</taxon>
        <taxon>rosids</taxon>
        <taxon>fabids</taxon>
        <taxon>Rosales</taxon>
        <taxon>Rosaceae</taxon>
        <taxon>Rosoideae</taxon>
        <taxon>Rosoideae incertae sedis</taxon>
        <taxon>Rubus</taxon>
    </lineage>
</organism>
<dbReference type="EMBL" id="JBEDUW010000005">
    <property type="protein sequence ID" value="KAK9927297.1"/>
    <property type="molecule type" value="Genomic_DNA"/>
</dbReference>
<dbReference type="Gene3D" id="3.80.10.10">
    <property type="entry name" value="Ribonuclease Inhibitor"/>
    <property type="match status" value="1"/>
</dbReference>
<accession>A0AAW1WSM3</accession>
<dbReference type="InterPro" id="IPR050905">
    <property type="entry name" value="Plant_NBS-LRR"/>
</dbReference>
<dbReference type="PANTHER" id="PTHR33463:SF198">
    <property type="entry name" value="RPP4C3"/>
    <property type="match status" value="1"/>
</dbReference>
<evidence type="ECO:0000313" key="4">
    <source>
        <dbReference type="Proteomes" id="UP001457282"/>
    </source>
</evidence>
<name>A0AAW1WSM3_RUBAR</name>
<dbReference type="PANTHER" id="PTHR33463">
    <property type="entry name" value="NB-ARC DOMAIN-CONTAINING PROTEIN-RELATED"/>
    <property type="match status" value="1"/>
</dbReference>
<sequence length="338" mass="38461">MRNSFYGWQGTEGAFLDTSNNASISELKKLSKLTTLEIRIWDADILPPDLFSDILLERYQLIVGDHYDTSEWECMYETTLNILKLMPTTSSELDGGFKMLLEKCDVLCLDGTYEFDFANIINMKEVMSNLTSLSVHRCDGLKCLFSSSVAQNFKKLKHLEVSYCEIMEQIISTGEHDEEHYMLGELKTLKLTSLSNLARFCTGKCIEFPLLEELIIEDCPELGAFVGGPMTKSTRKLETGERDSEENFDVHIDGTSSRYFLFDEKVRFPRLERLHFNGVNDFMFRENIKDSGFELEAAAREARPGRCRSGLVLGARGHVVVDGEMGSSSRVWARVVRI</sequence>
<evidence type="ECO:0000256" key="1">
    <source>
        <dbReference type="ARBA" id="ARBA00022821"/>
    </source>
</evidence>
<dbReference type="Proteomes" id="UP001457282">
    <property type="component" value="Unassembled WGS sequence"/>
</dbReference>
<dbReference type="SUPFAM" id="SSF52047">
    <property type="entry name" value="RNI-like"/>
    <property type="match status" value="1"/>
</dbReference>
<keyword evidence="1" id="KW-0611">Plant defense</keyword>
<evidence type="ECO:0000313" key="3">
    <source>
        <dbReference type="EMBL" id="KAK9927297.1"/>
    </source>
</evidence>
<keyword evidence="4" id="KW-1185">Reference proteome</keyword>
<evidence type="ECO:0000259" key="2">
    <source>
        <dbReference type="Pfam" id="PF23247"/>
    </source>
</evidence>
<protein>
    <recommendedName>
        <fullName evidence="2">Disease resistance protein At4g27190-like leucine-rich repeats domain-containing protein</fullName>
    </recommendedName>
</protein>
<dbReference type="InterPro" id="IPR057135">
    <property type="entry name" value="At4g27190-like_LRR"/>
</dbReference>
<gene>
    <name evidence="3" type="ORF">M0R45_024488</name>
</gene>
<feature type="domain" description="Disease resistance protein At4g27190-like leucine-rich repeats" evidence="2">
    <location>
        <begin position="125"/>
        <end position="238"/>
    </location>
</feature>
<dbReference type="AlphaFoldDB" id="A0AAW1WSM3"/>
<proteinExistence type="predicted"/>